<feature type="region of interest" description="Disordered" evidence="1">
    <location>
        <begin position="1"/>
        <end position="58"/>
    </location>
</feature>
<reference evidence="3" key="1">
    <citation type="submission" date="2016-10" db="EMBL/GenBank/DDBJ databases">
        <authorList>
            <person name="Varghese N."/>
            <person name="Submissions S."/>
        </authorList>
    </citation>
    <scope>NUCLEOTIDE SEQUENCE [LARGE SCALE GENOMIC DNA]</scope>
    <source>
        <strain evidence="3">92MFCol6.1</strain>
    </source>
</reference>
<dbReference type="EMBL" id="FWEU01000008">
    <property type="protein sequence ID" value="SLM26433.1"/>
    <property type="molecule type" value="Genomic_DNA"/>
</dbReference>
<organism evidence="2 3">
    <name type="scientific">Stenotrophomonas indicatrix</name>
    <dbReference type="NCBI Taxonomy" id="2045451"/>
    <lineage>
        <taxon>Bacteria</taxon>
        <taxon>Pseudomonadati</taxon>
        <taxon>Pseudomonadota</taxon>
        <taxon>Gammaproteobacteria</taxon>
        <taxon>Lysobacterales</taxon>
        <taxon>Lysobacteraceae</taxon>
        <taxon>Stenotrophomonas</taxon>
    </lineage>
</organism>
<name>A0A1W1H4C0_9GAMM</name>
<evidence type="ECO:0000313" key="2">
    <source>
        <dbReference type="EMBL" id="SLM26433.1"/>
    </source>
</evidence>
<protein>
    <submittedName>
        <fullName evidence="2">Uncharacterized protein</fullName>
    </submittedName>
</protein>
<evidence type="ECO:0000313" key="3">
    <source>
        <dbReference type="Proteomes" id="UP000191133"/>
    </source>
</evidence>
<sequence length="58" mass="6592">MWLLDRLWPPRPALPAATLPPAADLPARRTPLKRPLRVGRASMAPWQKVAPPPRRSRH</sequence>
<dbReference type="Proteomes" id="UP000191133">
    <property type="component" value="Unassembled WGS sequence"/>
</dbReference>
<accession>A0A1W1H4C0</accession>
<feature type="compositionally biased region" description="Low complexity" evidence="1">
    <location>
        <begin position="14"/>
        <end position="29"/>
    </location>
</feature>
<proteinExistence type="predicted"/>
<gene>
    <name evidence="2" type="ORF">SAMN04488690_4205</name>
</gene>
<evidence type="ECO:0000256" key="1">
    <source>
        <dbReference type="SAM" id="MobiDB-lite"/>
    </source>
</evidence>
<dbReference type="AlphaFoldDB" id="A0A1W1H4C0"/>